<dbReference type="AlphaFoldDB" id="A0A1J5U6Z9"/>
<organism evidence="1 2">
    <name type="scientific">Bathymodiolus thermophilus thioautotrophic gill symbiont</name>
    <dbReference type="NCBI Taxonomy" id="2360"/>
    <lineage>
        <taxon>Bacteria</taxon>
        <taxon>Pseudomonadati</taxon>
        <taxon>Pseudomonadota</taxon>
        <taxon>Gammaproteobacteria</taxon>
        <taxon>sulfur-oxidizing symbionts</taxon>
    </lineage>
</organism>
<sequence length="123" mass="12990">MFNLKKILVPIVIVTGVVSSGVSMANSNLSQNPVVSSPVFLQNTGSLAMSESSMQKVKGAGFFGDIWKVAKLDIKVATDSSFDAQIIQKLLQGDVRGAKVVAGNSTLNIKDTILREIGIGIIL</sequence>
<dbReference type="Proteomes" id="UP000182798">
    <property type="component" value="Unassembled WGS sequence"/>
</dbReference>
<dbReference type="EMBL" id="MIQH01000818">
    <property type="protein sequence ID" value="OIR24169.1"/>
    <property type="molecule type" value="Genomic_DNA"/>
</dbReference>
<name>A0A1J5U6Z9_9GAMM</name>
<gene>
    <name evidence="1" type="ORF">BGC33_09520</name>
</gene>
<dbReference type="RefSeq" id="WP_071564921.1">
    <property type="nucleotide sequence ID" value="NZ_MIQH01000818.1"/>
</dbReference>
<accession>A0A1J5U6Z9</accession>
<proteinExistence type="predicted"/>
<comment type="caution">
    <text evidence="1">The sequence shown here is derived from an EMBL/GenBank/DDBJ whole genome shotgun (WGS) entry which is preliminary data.</text>
</comment>
<evidence type="ECO:0000313" key="1">
    <source>
        <dbReference type="EMBL" id="OIR24169.1"/>
    </source>
</evidence>
<evidence type="ECO:0000313" key="2">
    <source>
        <dbReference type="Proteomes" id="UP000182798"/>
    </source>
</evidence>
<protein>
    <submittedName>
        <fullName evidence="1">Uncharacterized protein</fullName>
    </submittedName>
</protein>
<reference evidence="2" key="1">
    <citation type="submission" date="2016-09" db="EMBL/GenBank/DDBJ databases">
        <title>Genome Sequence of Bathymodiolus thermophilus sulfur-oxidizing gill endosymbiont.</title>
        <authorList>
            <person name="Ponnudurai R."/>
            <person name="Kleiner M."/>
            <person name="Sayavedra L."/>
            <person name="Thuermer A."/>
            <person name="Felbeck H."/>
            <person name="Schlueter R."/>
            <person name="Schweder T."/>
            <person name="Markert S."/>
        </authorList>
    </citation>
    <scope>NUCLEOTIDE SEQUENCE [LARGE SCALE GENOMIC DNA]</scope>
    <source>
        <strain evidence="2">BAT/CrabSpa'14</strain>
    </source>
</reference>